<evidence type="ECO:0000256" key="1">
    <source>
        <dbReference type="SAM" id="SignalP"/>
    </source>
</evidence>
<dbReference type="Proteomes" id="UP000503096">
    <property type="component" value="Chromosome"/>
</dbReference>
<dbReference type="AlphaFoldDB" id="A0A6M4HDB0"/>
<dbReference type="SUPFAM" id="SSF50985">
    <property type="entry name" value="RCC1/BLIP-II"/>
    <property type="match status" value="1"/>
</dbReference>
<proteinExistence type="predicted"/>
<dbReference type="InterPro" id="IPR051553">
    <property type="entry name" value="Ran_GTPase-activating"/>
</dbReference>
<protein>
    <recommendedName>
        <fullName evidence="4">Alpha-tubulin suppressor</fullName>
    </recommendedName>
</protein>
<organism evidence="2 3">
    <name type="scientific">Usitatibacter palustris</name>
    <dbReference type="NCBI Taxonomy" id="2732487"/>
    <lineage>
        <taxon>Bacteria</taxon>
        <taxon>Pseudomonadati</taxon>
        <taxon>Pseudomonadota</taxon>
        <taxon>Betaproteobacteria</taxon>
        <taxon>Nitrosomonadales</taxon>
        <taxon>Usitatibacteraceae</taxon>
        <taxon>Usitatibacter</taxon>
    </lineage>
</organism>
<feature type="signal peptide" evidence="1">
    <location>
        <begin position="1"/>
        <end position="22"/>
    </location>
</feature>
<evidence type="ECO:0008006" key="4">
    <source>
        <dbReference type="Google" id="ProtNLM"/>
    </source>
</evidence>
<dbReference type="KEGG" id="upl:DSM104440_03358"/>
<dbReference type="PRINTS" id="PR00633">
    <property type="entry name" value="RCCNDNSATION"/>
</dbReference>
<dbReference type="PANTHER" id="PTHR45982">
    <property type="entry name" value="REGULATOR OF CHROMOSOME CONDENSATION"/>
    <property type="match status" value="1"/>
</dbReference>
<dbReference type="InParanoid" id="A0A6M4HDB0"/>
<evidence type="ECO:0000313" key="3">
    <source>
        <dbReference type="Proteomes" id="UP000503096"/>
    </source>
</evidence>
<dbReference type="Pfam" id="PF00415">
    <property type="entry name" value="RCC1"/>
    <property type="match status" value="1"/>
</dbReference>
<dbReference type="Gene3D" id="2.130.10.30">
    <property type="entry name" value="Regulator of chromosome condensation 1/beta-lactamase-inhibitor protein II"/>
    <property type="match status" value="2"/>
</dbReference>
<dbReference type="PANTHER" id="PTHR45982:SF1">
    <property type="entry name" value="REGULATOR OF CHROMOSOME CONDENSATION"/>
    <property type="match status" value="1"/>
</dbReference>
<dbReference type="PROSITE" id="PS50012">
    <property type="entry name" value="RCC1_3"/>
    <property type="match status" value="5"/>
</dbReference>
<dbReference type="InterPro" id="IPR000408">
    <property type="entry name" value="Reg_chr_condens"/>
</dbReference>
<gene>
    <name evidence="2" type="ORF">DSM104440_03358</name>
</gene>
<dbReference type="RefSeq" id="WP_171164703.1">
    <property type="nucleotide sequence ID" value="NZ_CP053073.1"/>
</dbReference>
<dbReference type="PROSITE" id="PS51257">
    <property type="entry name" value="PROKAR_LIPOPROTEIN"/>
    <property type="match status" value="1"/>
</dbReference>
<sequence>MKTARFVLLLAALAFGCGGSIAAPLTGVSAISAGGFDGYLQDIDHSCAIKAGDVVCWGYNGQGQLGNGTTVTSIFPVAVSGLSGITAIASGNRHTCAITSAGTVKCWGGNAGGALGDGTTTDRTTPVDVIGIPAGVTAIAAGAAHTCALSTGGVLTCWGYNLHGQLGDGTIGAGIIAVAAGEAHTCAVTSAGALKCWGNNVVGQLGDGTETSSLAPRDVQGLSSGVLAVSASALQTCALLSGGTVKCWGYNTSSTSPNTRNTPQDVTGFGNPVTALTSSNNQHHCAITSAGNVKCWGDNTRGQLGINFRGYTFGPGADVIGLSSGVTSVVAGANHSCAIVAGGEVKCWGLLTETTWAPGNMFNLPFLPTPQTVGILAQAITFHAPDNRDLSASPFTLPATSTSGLAIVYTSRTPGTCAVSGGTLDLLTSGVCLLTASQPGNSDYYAATPVDRGFLITDAAAATTPRLANISSRGQVLAGNPMIAGFIVGGSIPKTVVVTVAGPSLVNAGIANRLENPTLTLVRQSDGAIIATNDNSGSQTNPSDLEALQVARMQPLFSDEPAIIATLPPGAYTAVVQGVGGTTGNALVGVYEVDHPETPLSNISTRAQVQNGNDVLIAGFIIQGNNSRNVVVTVAGPSLSNAGVPNPLSNPMVTIVRQSDGVVIASNDDWQSQANPGDVATIQNAGFAVAHPQESAVYLTLPPGAYTAIVQGVGGRVGVALVGVYVAP</sequence>
<accession>A0A6M4HDB0</accession>
<dbReference type="Pfam" id="PF13540">
    <property type="entry name" value="RCC1_2"/>
    <property type="match status" value="4"/>
</dbReference>
<evidence type="ECO:0000313" key="2">
    <source>
        <dbReference type="EMBL" id="QJR16523.1"/>
    </source>
</evidence>
<dbReference type="EMBL" id="CP053073">
    <property type="protein sequence ID" value="QJR16523.1"/>
    <property type="molecule type" value="Genomic_DNA"/>
</dbReference>
<reference evidence="2 3" key="1">
    <citation type="submission" date="2020-04" db="EMBL/GenBank/DDBJ databases">
        <title>Usitatibacter rugosus gen. nov., sp. nov. and Usitatibacter palustris sp. nov., novel members of Usitatibacteraceae fam. nov. within the order Nitrosomonadales isolated from soil.</title>
        <authorList>
            <person name="Huber K.J."/>
            <person name="Neumann-Schaal M."/>
            <person name="Geppert A."/>
            <person name="Luckner M."/>
            <person name="Wanner G."/>
            <person name="Overmann J."/>
        </authorList>
    </citation>
    <scope>NUCLEOTIDE SEQUENCE [LARGE SCALE GENOMIC DNA]</scope>
    <source>
        <strain evidence="2 3">Swamp67</strain>
    </source>
</reference>
<keyword evidence="1" id="KW-0732">Signal</keyword>
<dbReference type="InterPro" id="IPR009091">
    <property type="entry name" value="RCC1/BLIP-II"/>
</dbReference>
<keyword evidence="3" id="KW-1185">Reference proteome</keyword>
<dbReference type="GO" id="GO:0005085">
    <property type="term" value="F:guanyl-nucleotide exchange factor activity"/>
    <property type="evidence" value="ECO:0007669"/>
    <property type="project" value="TreeGrafter"/>
</dbReference>
<name>A0A6M4HDB0_9PROT</name>
<feature type="chain" id="PRO_5026673632" description="Alpha-tubulin suppressor" evidence="1">
    <location>
        <begin position="23"/>
        <end position="728"/>
    </location>
</feature>
<dbReference type="GO" id="GO:0005737">
    <property type="term" value="C:cytoplasm"/>
    <property type="evidence" value="ECO:0007669"/>
    <property type="project" value="TreeGrafter"/>
</dbReference>